<evidence type="ECO:0000313" key="1">
    <source>
        <dbReference type="EMBL" id="CAD7093836.1"/>
    </source>
</evidence>
<reference evidence="1 2" key="1">
    <citation type="submission" date="2020-11" db="EMBL/GenBank/DDBJ databases">
        <authorList>
            <person name="Wallbank WR R."/>
            <person name="Pardo Diaz C."/>
            <person name="Kozak K."/>
            <person name="Martin S."/>
            <person name="Jiggins C."/>
            <person name="Moest M."/>
            <person name="Warren A I."/>
            <person name="Generalovic N T."/>
            <person name="Byers J.R.P. K."/>
            <person name="Montejo-Kovacevich G."/>
            <person name="Yen C E."/>
        </authorList>
    </citation>
    <scope>NUCLEOTIDE SEQUENCE [LARGE SCALE GENOMIC DNA]</scope>
</reference>
<evidence type="ECO:0000313" key="2">
    <source>
        <dbReference type="Proteomes" id="UP000594454"/>
    </source>
</evidence>
<dbReference type="EMBL" id="LR899014">
    <property type="protein sequence ID" value="CAD7093836.1"/>
    <property type="molecule type" value="Genomic_DNA"/>
</dbReference>
<sequence>MTVAFRFLPFKLHFATTPHKQLGEIRFILETNLRHRIPNQLGMFDNSQQTSALHYDQLQSIVLSIYSEKCCK</sequence>
<name>A0A7R8V6L9_HERIL</name>
<keyword evidence="2" id="KW-1185">Reference proteome</keyword>
<organism evidence="1 2">
    <name type="scientific">Hermetia illucens</name>
    <name type="common">Black soldier fly</name>
    <dbReference type="NCBI Taxonomy" id="343691"/>
    <lineage>
        <taxon>Eukaryota</taxon>
        <taxon>Metazoa</taxon>
        <taxon>Ecdysozoa</taxon>
        <taxon>Arthropoda</taxon>
        <taxon>Hexapoda</taxon>
        <taxon>Insecta</taxon>
        <taxon>Pterygota</taxon>
        <taxon>Neoptera</taxon>
        <taxon>Endopterygota</taxon>
        <taxon>Diptera</taxon>
        <taxon>Brachycera</taxon>
        <taxon>Stratiomyomorpha</taxon>
        <taxon>Stratiomyidae</taxon>
        <taxon>Hermetiinae</taxon>
        <taxon>Hermetia</taxon>
    </lineage>
</organism>
<dbReference type="InParanoid" id="A0A7R8V6L9"/>
<accession>A0A7R8V6L9</accession>
<protein>
    <submittedName>
        <fullName evidence="1">Uncharacterized protein</fullName>
    </submittedName>
</protein>
<dbReference type="Proteomes" id="UP000594454">
    <property type="component" value="Chromosome 6"/>
</dbReference>
<gene>
    <name evidence="1" type="ORF">HERILL_LOCUS16097</name>
</gene>
<proteinExistence type="predicted"/>
<dbReference type="AlphaFoldDB" id="A0A7R8V6L9"/>